<evidence type="ECO:0000313" key="2">
    <source>
        <dbReference type="Proteomes" id="UP001219568"/>
    </source>
</evidence>
<gene>
    <name evidence="1" type="ORF">N7460_007931</name>
</gene>
<comment type="caution">
    <text evidence="1">The sequence shown here is derived from an EMBL/GenBank/DDBJ whole genome shotgun (WGS) entry which is preliminary data.</text>
</comment>
<dbReference type="Proteomes" id="UP001219568">
    <property type="component" value="Unassembled WGS sequence"/>
</dbReference>
<organism evidence="1 2">
    <name type="scientific">Penicillium canescens</name>
    <dbReference type="NCBI Taxonomy" id="5083"/>
    <lineage>
        <taxon>Eukaryota</taxon>
        <taxon>Fungi</taxon>
        <taxon>Dikarya</taxon>
        <taxon>Ascomycota</taxon>
        <taxon>Pezizomycotina</taxon>
        <taxon>Eurotiomycetes</taxon>
        <taxon>Eurotiomycetidae</taxon>
        <taxon>Eurotiales</taxon>
        <taxon>Aspergillaceae</taxon>
        <taxon>Penicillium</taxon>
    </lineage>
</organism>
<evidence type="ECO:0000313" key="1">
    <source>
        <dbReference type="EMBL" id="KAJ6038160.1"/>
    </source>
</evidence>
<keyword evidence="2" id="KW-1185">Reference proteome</keyword>
<name>A0AAD6I8X4_PENCN</name>
<reference evidence="1" key="1">
    <citation type="journal article" date="2023" name="IMA Fungus">
        <title>Comparative genomic study of the Penicillium genus elucidates a diverse pangenome and 15 lateral gene transfer events.</title>
        <authorList>
            <person name="Petersen C."/>
            <person name="Sorensen T."/>
            <person name="Nielsen M.R."/>
            <person name="Sondergaard T.E."/>
            <person name="Sorensen J.L."/>
            <person name="Fitzpatrick D.A."/>
            <person name="Frisvad J.C."/>
            <person name="Nielsen K.L."/>
        </authorList>
    </citation>
    <scope>NUCLEOTIDE SEQUENCE</scope>
    <source>
        <strain evidence="1">IBT 15450</strain>
    </source>
</reference>
<protein>
    <submittedName>
        <fullName evidence="1">Uncharacterized protein</fullName>
    </submittedName>
</protein>
<accession>A0AAD6I8X4</accession>
<reference evidence="1" key="2">
    <citation type="submission" date="2023-01" db="EMBL/GenBank/DDBJ databases">
        <authorList>
            <person name="Petersen C."/>
        </authorList>
    </citation>
    <scope>NUCLEOTIDE SEQUENCE</scope>
    <source>
        <strain evidence="1">IBT 15450</strain>
    </source>
</reference>
<dbReference type="EMBL" id="JAQJZL010000009">
    <property type="protein sequence ID" value="KAJ6038160.1"/>
    <property type="molecule type" value="Genomic_DNA"/>
</dbReference>
<proteinExistence type="predicted"/>
<sequence length="140" mass="16183">MTSGTLEEPEPGTRHDWKSAELLWDLKDSWSFFANLRDAYRLIKLTRKSLLSPAVISQRPKNIDGVKAAVKTFRLDSKSGTLSTEEHSTRRKIVYGRYAEVMNYVERWSGEGSKIDLDETIEVADYVKIIDFLSRLRQEK</sequence>
<dbReference type="AlphaFoldDB" id="A0AAD6I8X4"/>